<evidence type="ECO:0000313" key="2">
    <source>
        <dbReference type="Proteomes" id="UP001642501"/>
    </source>
</evidence>
<evidence type="ECO:0000313" key="1">
    <source>
        <dbReference type="EMBL" id="CAK7273059.1"/>
    </source>
</evidence>
<name>A0ABP0DYV5_9PEZI</name>
<organism evidence="1 2">
    <name type="scientific">Sporothrix epigloea</name>
    <dbReference type="NCBI Taxonomy" id="1892477"/>
    <lineage>
        <taxon>Eukaryota</taxon>
        <taxon>Fungi</taxon>
        <taxon>Dikarya</taxon>
        <taxon>Ascomycota</taxon>
        <taxon>Pezizomycotina</taxon>
        <taxon>Sordariomycetes</taxon>
        <taxon>Sordariomycetidae</taxon>
        <taxon>Ophiostomatales</taxon>
        <taxon>Ophiostomataceae</taxon>
        <taxon>Sporothrix</taxon>
    </lineage>
</organism>
<evidence type="ECO:0008006" key="3">
    <source>
        <dbReference type="Google" id="ProtNLM"/>
    </source>
</evidence>
<dbReference type="Proteomes" id="UP001642501">
    <property type="component" value="Unassembled WGS sequence"/>
</dbReference>
<protein>
    <recommendedName>
        <fullName evidence="3">Mitochondrial carrier protein</fullName>
    </recommendedName>
</protein>
<sequence length="107" mass="11869">MTTFMCVRSAFLHPAPLLVPIASRSLSTSATWRHGESQSTDPEFQIERLKQASLQRQKQGDGEWMANLASDSEEAIKADKHGLSAKEAVKHTKESFQADVSGQKKQK</sequence>
<dbReference type="EMBL" id="CAWUOM010000122">
    <property type="protein sequence ID" value="CAK7273059.1"/>
    <property type="molecule type" value="Genomic_DNA"/>
</dbReference>
<proteinExistence type="predicted"/>
<gene>
    <name evidence="1" type="ORF">SEPCBS57363_005463</name>
</gene>
<keyword evidence="2" id="KW-1185">Reference proteome</keyword>
<reference evidence="1 2" key="1">
    <citation type="submission" date="2024-01" db="EMBL/GenBank/DDBJ databases">
        <authorList>
            <person name="Allen C."/>
            <person name="Tagirdzhanova G."/>
        </authorList>
    </citation>
    <scope>NUCLEOTIDE SEQUENCE [LARGE SCALE GENOMIC DNA]</scope>
    <source>
        <strain evidence="1 2">CBS 573.63</strain>
    </source>
</reference>
<accession>A0ABP0DYV5</accession>
<comment type="caution">
    <text evidence="1">The sequence shown here is derived from an EMBL/GenBank/DDBJ whole genome shotgun (WGS) entry which is preliminary data.</text>
</comment>